<dbReference type="InterPro" id="IPR032710">
    <property type="entry name" value="NTF2-like_dom_sf"/>
</dbReference>
<comment type="caution">
    <text evidence="2">The sequence shown here is derived from an EMBL/GenBank/DDBJ whole genome shotgun (WGS) entry which is preliminary data.</text>
</comment>
<reference evidence="2" key="1">
    <citation type="journal article" date="2018" name="Int. J. Syst. Evol. Microbiol.">
        <title>Carboxylicivirga sediminis sp. nov., isolated from coastal sediment.</title>
        <authorList>
            <person name="Wang F.Q."/>
            <person name="Ren L.H."/>
            <person name="Zou R.J."/>
            <person name="Sun Y.Z."/>
            <person name="Liu X.J."/>
            <person name="Jiang F."/>
            <person name="Liu L.J."/>
        </authorList>
    </citation>
    <scope>NUCLEOTIDE SEQUENCE</scope>
    <source>
        <strain evidence="2">JR1</strain>
    </source>
</reference>
<organism evidence="2 3">
    <name type="scientific">Carboxylicivirga sediminis</name>
    <dbReference type="NCBI Taxonomy" id="2006564"/>
    <lineage>
        <taxon>Bacteria</taxon>
        <taxon>Pseudomonadati</taxon>
        <taxon>Bacteroidota</taxon>
        <taxon>Bacteroidia</taxon>
        <taxon>Marinilabiliales</taxon>
        <taxon>Marinilabiliaceae</taxon>
        <taxon>Carboxylicivirga</taxon>
    </lineage>
</organism>
<evidence type="ECO:0000313" key="3">
    <source>
        <dbReference type="Proteomes" id="UP000679220"/>
    </source>
</evidence>
<proteinExistence type="predicted"/>
<name>A0A941IW33_9BACT</name>
<accession>A0A941IW33</accession>
<keyword evidence="3" id="KW-1185">Reference proteome</keyword>
<dbReference type="SUPFAM" id="SSF54427">
    <property type="entry name" value="NTF2-like"/>
    <property type="match status" value="1"/>
</dbReference>
<gene>
    <name evidence="2" type="ORF">KDU71_00825</name>
</gene>
<keyword evidence="1" id="KW-0732">Signal</keyword>
<evidence type="ECO:0000256" key="1">
    <source>
        <dbReference type="SAM" id="SignalP"/>
    </source>
</evidence>
<reference evidence="2" key="2">
    <citation type="submission" date="2021-04" db="EMBL/GenBank/DDBJ databases">
        <authorList>
            <person name="Zhang T."/>
            <person name="Zhang Y."/>
            <person name="Lu D."/>
            <person name="Zuo D."/>
            <person name="Du Z."/>
        </authorList>
    </citation>
    <scope>NUCLEOTIDE SEQUENCE</scope>
    <source>
        <strain evidence="2">JR1</strain>
    </source>
</reference>
<dbReference type="Pfam" id="PF12893">
    <property type="entry name" value="Lumazine_bd_2"/>
    <property type="match status" value="1"/>
</dbReference>
<dbReference type="Proteomes" id="UP000679220">
    <property type="component" value="Unassembled WGS sequence"/>
</dbReference>
<dbReference type="Gene3D" id="3.10.450.50">
    <property type="match status" value="1"/>
</dbReference>
<feature type="chain" id="PRO_5037068755" evidence="1">
    <location>
        <begin position="20"/>
        <end position="151"/>
    </location>
</feature>
<dbReference type="AlphaFoldDB" id="A0A941IW33"/>
<protein>
    <submittedName>
        <fullName evidence="2">Nuclear transport factor 2 family protein</fullName>
    </submittedName>
</protein>
<feature type="signal peptide" evidence="1">
    <location>
        <begin position="1"/>
        <end position="19"/>
    </location>
</feature>
<dbReference type="RefSeq" id="WP_212187993.1">
    <property type="nucleotide sequence ID" value="NZ_JAGTAR010000001.1"/>
</dbReference>
<evidence type="ECO:0000313" key="2">
    <source>
        <dbReference type="EMBL" id="MBR8534089.1"/>
    </source>
</evidence>
<sequence length="151" mass="17282">MKKYILLVATTLLAFTSFAQSDKEEVKAIKQVIQTAYLDGTQNIGDMDKIDAGFHPDFRMQVLEEDGSLSNVDRQGWKQMAKDNLEKGILPRPEGKQVSVNILNIDIEKYAASVKMEYILEGKTIYIDYLQLYKFSDGWKIVNKIYYTVGQ</sequence>
<dbReference type="InterPro" id="IPR039437">
    <property type="entry name" value="FrzH/put_lumazine-bd"/>
</dbReference>
<dbReference type="EMBL" id="JAGTAR010000001">
    <property type="protein sequence ID" value="MBR8534089.1"/>
    <property type="molecule type" value="Genomic_DNA"/>
</dbReference>